<protein>
    <submittedName>
        <fullName evidence="1">Uncharacterized protein</fullName>
    </submittedName>
</protein>
<dbReference type="EMBL" id="MT141509">
    <property type="protein sequence ID" value="QJA63961.1"/>
    <property type="molecule type" value="Genomic_DNA"/>
</dbReference>
<reference evidence="1" key="1">
    <citation type="submission" date="2020-03" db="EMBL/GenBank/DDBJ databases">
        <title>The deep terrestrial virosphere.</title>
        <authorList>
            <person name="Holmfeldt K."/>
            <person name="Nilsson E."/>
            <person name="Simone D."/>
            <person name="Lopez-Fernandez M."/>
            <person name="Wu X."/>
            <person name="de Brujin I."/>
            <person name="Lundin D."/>
            <person name="Andersson A."/>
            <person name="Bertilsson S."/>
            <person name="Dopson M."/>
        </authorList>
    </citation>
    <scope>NUCLEOTIDE SEQUENCE</scope>
    <source>
        <strain evidence="1">MM415B00565</strain>
    </source>
</reference>
<gene>
    <name evidence="1" type="ORF">MM415B00565_0045</name>
</gene>
<name>A0A6M3J481_9ZZZZ</name>
<organism evidence="1">
    <name type="scientific">viral metagenome</name>
    <dbReference type="NCBI Taxonomy" id="1070528"/>
    <lineage>
        <taxon>unclassified sequences</taxon>
        <taxon>metagenomes</taxon>
        <taxon>organismal metagenomes</taxon>
    </lineage>
</organism>
<accession>A0A6M3J481</accession>
<evidence type="ECO:0000313" key="1">
    <source>
        <dbReference type="EMBL" id="QJA63961.1"/>
    </source>
</evidence>
<proteinExistence type="predicted"/>
<dbReference type="AlphaFoldDB" id="A0A6M3J481"/>
<sequence length="123" mass="13683">MDTRQKIAEIIKTVATQAVMICPATPDEDYYADQIMSLLKAEGWKSSEEVFNQTMQAKKSGWDECFEWHKAEGWVQLNEDQSPPEVPCPDVGIFASACEAGHKLGSKRSIEGMLKAGFKKVKG</sequence>